<sequence>MSLSSTTCFCHSQFSLKMDSWPPALPSDIPSNSRRRQHVPSALKTIIPDLLSQQVWKRGTKRGNGWSFFGGSRVICQPNFQNPPQRRSYRVSAMWLPSSQVASSVFTLGTAAVLPFYTLMVAAPKAELTRKLMRSTIPYVVLGLLYAYLLYLSWTPDTIRLMFASKYWLPELPGIAKMFSSEMTLASAWIHLLAVDLFAARQVYHDGLQNDIETRHSVSLCLLFCPIGIVIHLLTKAVLSSADKTAPRTH</sequence>
<dbReference type="Proteomes" id="UP001291623">
    <property type="component" value="Unassembled WGS sequence"/>
</dbReference>
<feature type="transmembrane region" description="Helical" evidence="1">
    <location>
        <begin position="136"/>
        <end position="154"/>
    </location>
</feature>
<name>A0AAE1R790_9SOLA</name>
<dbReference type="InterPro" id="IPR025461">
    <property type="entry name" value="ABA4-like"/>
</dbReference>
<proteinExistence type="predicted"/>
<dbReference type="PANTHER" id="PTHR34543">
    <property type="entry name" value="PROTEIN ABA DEFICIENT 4, CHLOROPLASTIC"/>
    <property type="match status" value="1"/>
</dbReference>
<evidence type="ECO:0000313" key="3">
    <source>
        <dbReference type="Proteomes" id="UP001291623"/>
    </source>
</evidence>
<keyword evidence="1" id="KW-1133">Transmembrane helix</keyword>
<evidence type="ECO:0000313" key="2">
    <source>
        <dbReference type="EMBL" id="KAK4346790.1"/>
    </source>
</evidence>
<comment type="caution">
    <text evidence="2">The sequence shown here is derived from an EMBL/GenBank/DDBJ whole genome shotgun (WGS) entry which is preliminary data.</text>
</comment>
<keyword evidence="3" id="KW-1185">Reference proteome</keyword>
<protein>
    <recommendedName>
        <fullName evidence="4">Neoxanthin synthase</fullName>
    </recommendedName>
</protein>
<gene>
    <name evidence="2" type="ORF">RND71_033129</name>
</gene>
<keyword evidence="1" id="KW-0812">Transmembrane</keyword>
<organism evidence="2 3">
    <name type="scientific">Anisodus tanguticus</name>
    <dbReference type="NCBI Taxonomy" id="243964"/>
    <lineage>
        <taxon>Eukaryota</taxon>
        <taxon>Viridiplantae</taxon>
        <taxon>Streptophyta</taxon>
        <taxon>Embryophyta</taxon>
        <taxon>Tracheophyta</taxon>
        <taxon>Spermatophyta</taxon>
        <taxon>Magnoliopsida</taxon>
        <taxon>eudicotyledons</taxon>
        <taxon>Gunneridae</taxon>
        <taxon>Pentapetalae</taxon>
        <taxon>asterids</taxon>
        <taxon>lamiids</taxon>
        <taxon>Solanales</taxon>
        <taxon>Solanaceae</taxon>
        <taxon>Solanoideae</taxon>
        <taxon>Hyoscyameae</taxon>
        <taxon>Anisodus</taxon>
    </lineage>
</organism>
<reference evidence="2" key="1">
    <citation type="submission" date="2023-12" db="EMBL/GenBank/DDBJ databases">
        <title>Genome assembly of Anisodus tanguticus.</title>
        <authorList>
            <person name="Wang Y.-J."/>
        </authorList>
    </citation>
    <scope>NUCLEOTIDE SEQUENCE</scope>
    <source>
        <strain evidence="2">KB-2021</strain>
        <tissue evidence="2">Leaf</tissue>
    </source>
</reference>
<dbReference type="AlphaFoldDB" id="A0AAE1R790"/>
<dbReference type="EMBL" id="JAVYJV010000018">
    <property type="protein sequence ID" value="KAK4346790.1"/>
    <property type="molecule type" value="Genomic_DNA"/>
</dbReference>
<feature type="transmembrane region" description="Helical" evidence="1">
    <location>
        <begin position="101"/>
        <end position="124"/>
    </location>
</feature>
<dbReference type="PANTHER" id="PTHR34543:SF9">
    <property type="entry name" value="PROTEIN ABA DEFICIENT 4, CHLOROPLASTIC-LIKE ISOFORM X1"/>
    <property type="match status" value="1"/>
</dbReference>
<dbReference type="Pfam" id="PF14108">
    <property type="entry name" value="ABA4-like"/>
    <property type="match status" value="1"/>
</dbReference>
<accession>A0AAE1R790</accession>
<evidence type="ECO:0000256" key="1">
    <source>
        <dbReference type="SAM" id="Phobius"/>
    </source>
</evidence>
<keyword evidence="1" id="KW-0472">Membrane</keyword>
<evidence type="ECO:0008006" key="4">
    <source>
        <dbReference type="Google" id="ProtNLM"/>
    </source>
</evidence>
<feature type="transmembrane region" description="Helical" evidence="1">
    <location>
        <begin position="220"/>
        <end position="239"/>
    </location>
</feature>